<protein>
    <submittedName>
        <fullName evidence="1">Uncharacterized protein</fullName>
    </submittedName>
</protein>
<evidence type="ECO:0000313" key="1">
    <source>
        <dbReference type="EMBL" id="AFL94530.1"/>
    </source>
</evidence>
<dbReference type="Proteomes" id="UP000006064">
    <property type="component" value="Chromosome"/>
</dbReference>
<accession>I3ZS46</accession>
<keyword evidence="2" id="KW-1185">Reference proteome</keyword>
<dbReference type="AlphaFoldDB" id="I3ZS46"/>
<dbReference type="HOGENOM" id="CLU_1745636_0_0_2"/>
<gene>
    <name evidence="1" type="ORF">CL1_0319</name>
</gene>
<reference evidence="1 2" key="1">
    <citation type="journal article" date="2012" name="J. Bacteriol.">
        <title>Complete Genome Sequence of the Hyperthermophilic Archaeon Thermococcus sp. Strain CL1, Isolated from a Paralvinella sp. Polychaete Worm Collected from a Hydrothermal Vent.</title>
        <authorList>
            <person name="Jung J.H."/>
            <person name="Holden J.F."/>
            <person name="Seo D.H."/>
            <person name="Park K.H."/>
            <person name="Shin H."/>
            <person name="Ryu S."/>
            <person name="Lee J.H."/>
            <person name="Park C.S."/>
        </authorList>
    </citation>
    <scope>NUCLEOTIDE SEQUENCE [LARGE SCALE GENOMIC DNA]</scope>
    <source>
        <strain evidence="2">DSM 27260 / KACC 17922 / CL1</strain>
    </source>
</reference>
<name>I3ZS46_THECF</name>
<dbReference type="STRING" id="163003.CL1_0319"/>
<evidence type="ECO:0000313" key="2">
    <source>
        <dbReference type="Proteomes" id="UP000006064"/>
    </source>
</evidence>
<proteinExistence type="predicted"/>
<organism evidence="1 2">
    <name type="scientific">Thermococcus cleftensis (strain DSM 27260 / KACC 17922 / CL1)</name>
    <dbReference type="NCBI Taxonomy" id="163003"/>
    <lineage>
        <taxon>Archaea</taxon>
        <taxon>Methanobacteriati</taxon>
        <taxon>Methanobacteriota</taxon>
        <taxon>Thermococci</taxon>
        <taxon>Thermococcales</taxon>
        <taxon>Thermococcaceae</taxon>
        <taxon>Thermococcus</taxon>
    </lineage>
</organism>
<sequence>MSVYITVTNLDPNCAHGPFNIELVDDSGAKWWPENDTEYGDSMRGYEITNGVLKIYAGKTLSEWSKPKPVTQNTVLYLKISGKVKMDSKTVAADYILSGTAAIVDPNTAISFQLGSIRISGIRLSSKLSFDPLAFLWNAFIKPGILEHT</sequence>
<dbReference type="KEGG" id="thm:CL1_0319"/>
<dbReference type="EMBL" id="CP003651">
    <property type="protein sequence ID" value="AFL94530.1"/>
    <property type="molecule type" value="Genomic_DNA"/>
</dbReference>